<keyword evidence="1" id="KW-0812">Transmembrane</keyword>
<evidence type="ECO:0008006" key="4">
    <source>
        <dbReference type="Google" id="ProtNLM"/>
    </source>
</evidence>
<dbReference type="Proteomes" id="UP000323136">
    <property type="component" value="Unassembled WGS sequence"/>
</dbReference>
<dbReference type="EMBL" id="VNIA01000007">
    <property type="protein sequence ID" value="TYP96438.1"/>
    <property type="molecule type" value="Genomic_DNA"/>
</dbReference>
<sequence>MKLLKTLFDFYINSSIHVALAVYALVRITEVYFNLSYNEPLDYFIFYGTITGYNFIKYAGVAKLHHRSLTENLKIIQVFSLICFVLMLFYGRQLKLNTLLFFIPFGVLTLLYAIPFLKGLTKNLRNVASLKIMVIALVWAGTTVLLPVLDAELPINSKVVLQFIQRILFVIVLTLPFDIRDLQFDQKQLQTLPQLLGVERAKKLGFILLAITMIIEFFISPNSNFKTTFLIVFFVLLVFLQRAKRKQTKYYTSFWVEAIPIFWYVLLLVILKN</sequence>
<feature type="transmembrane region" description="Helical" evidence="1">
    <location>
        <begin position="129"/>
        <end position="148"/>
    </location>
</feature>
<dbReference type="OrthoDB" id="1467772at2"/>
<evidence type="ECO:0000313" key="3">
    <source>
        <dbReference type="Proteomes" id="UP000323136"/>
    </source>
</evidence>
<evidence type="ECO:0000313" key="2">
    <source>
        <dbReference type="EMBL" id="TYP96438.1"/>
    </source>
</evidence>
<feature type="transmembrane region" description="Helical" evidence="1">
    <location>
        <begin position="96"/>
        <end position="117"/>
    </location>
</feature>
<keyword evidence="1" id="KW-0472">Membrane</keyword>
<feature type="transmembrane region" description="Helical" evidence="1">
    <location>
        <begin position="7"/>
        <end position="26"/>
    </location>
</feature>
<name>A0A5S5DM32_9FLAO</name>
<comment type="caution">
    <text evidence="2">The sequence shown here is derived from an EMBL/GenBank/DDBJ whole genome shotgun (WGS) entry which is preliminary data.</text>
</comment>
<dbReference type="AlphaFoldDB" id="A0A5S5DM32"/>
<proteinExistence type="predicted"/>
<dbReference type="RefSeq" id="WP_148871086.1">
    <property type="nucleotide sequence ID" value="NZ_VNIA01000007.1"/>
</dbReference>
<feature type="transmembrane region" description="Helical" evidence="1">
    <location>
        <begin position="200"/>
        <end position="219"/>
    </location>
</feature>
<feature type="transmembrane region" description="Helical" evidence="1">
    <location>
        <begin position="160"/>
        <end position="179"/>
    </location>
</feature>
<protein>
    <recommendedName>
        <fullName evidence="4">UbiA prenyltransferase family protein</fullName>
    </recommendedName>
</protein>
<feature type="transmembrane region" description="Helical" evidence="1">
    <location>
        <begin position="250"/>
        <end position="271"/>
    </location>
</feature>
<evidence type="ECO:0000256" key="1">
    <source>
        <dbReference type="SAM" id="Phobius"/>
    </source>
</evidence>
<reference evidence="2 3" key="1">
    <citation type="submission" date="2019-07" db="EMBL/GenBank/DDBJ databases">
        <title>Genomic Encyclopedia of Type Strains, Phase IV (KMG-IV): sequencing the most valuable type-strain genomes for metagenomic binning, comparative biology and taxonomic classification.</title>
        <authorList>
            <person name="Goeker M."/>
        </authorList>
    </citation>
    <scope>NUCLEOTIDE SEQUENCE [LARGE SCALE GENOMIC DNA]</scope>
    <source>
        <strain evidence="2 3">DSM 18961</strain>
    </source>
</reference>
<keyword evidence="1" id="KW-1133">Transmembrane helix</keyword>
<feature type="transmembrane region" description="Helical" evidence="1">
    <location>
        <begin position="41"/>
        <end position="60"/>
    </location>
</feature>
<keyword evidence="3" id="KW-1185">Reference proteome</keyword>
<accession>A0A5S5DM32</accession>
<feature type="transmembrane region" description="Helical" evidence="1">
    <location>
        <begin position="225"/>
        <end position="243"/>
    </location>
</feature>
<feature type="transmembrane region" description="Helical" evidence="1">
    <location>
        <begin position="72"/>
        <end position="90"/>
    </location>
</feature>
<organism evidence="2 3">
    <name type="scientific">Tenacibaculum adriaticum</name>
    <dbReference type="NCBI Taxonomy" id="413713"/>
    <lineage>
        <taxon>Bacteria</taxon>
        <taxon>Pseudomonadati</taxon>
        <taxon>Bacteroidota</taxon>
        <taxon>Flavobacteriia</taxon>
        <taxon>Flavobacteriales</taxon>
        <taxon>Flavobacteriaceae</taxon>
        <taxon>Tenacibaculum</taxon>
    </lineage>
</organism>
<gene>
    <name evidence="2" type="ORF">C7447_1074</name>
</gene>